<organism evidence="1 2">
    <name type="scientific">Olea europaea subsp. europaea</name>
    <dbReference type="NCBI Taxonomy" id="158383"/>
    <lineage>
        <taxon>Eukaryota</taxon>
        <taxon>Viridiplantae</taxon>
        <taxon>Streptophyta</taxon>
        <taxon>Embryophyta</taxon>
        <taxon>Tracheophyta</taxon>
        <taxon>Spermatophyta</taxon>
        <taxon>Magnoliopsida</taxon>
        <taxon>eudicotyledons</taxon>
        <taxon>Gunneridae</taxon>
        <taxon>Pentapetalae</taxon>
        <taxon>asterids</taxon>
        <taxon>lamiids</taxon>
        <taxon>Lamiales</taxon>
        <taxon>Oleaceae</taxon>
        <taxon>Oleeae</taxon>
        <taxon>Olea</taxon>
    </lineage>
</organism>
<dbReference type="Gramene" id="OE9A077504T1">
    <property type="protein sequence ID" value="OE9A077504C1"/>
    <property type="gene ID" value="OE9A077504"/>
</dbReference>
<accession>A0A8S0QDM1</accession>
<protein>
    <submittedName>
        <fullName evidence="1">Uncharacterized protein</fullName>
    </submittedName>
</protein>
<dbReference type="Proteomes" id="UP000594638">
    <property type="component" value="Unassembled WGS sequence"/>
</dbReference>
<dbReference type="EMBL" id="CACTIH010001869">
    <property type="protein sequence ID" value="CAA2966808.1"/>
    <property type="molecule type" value="Genomic_DNA"/>
</dbReference>
<name>A0A8S0QDM1_OLEEU</name>
<gene>
    <name evidence="1" type="ORF">OLEA9_A077504</name>
</gene>
<evidence type="ECO:0000313" key="1">
    <source>
        <dbReference type="EMBL" id="CAA2966808.1"/>
    </source>
</evidence>
<keyword evidence="2" id="KW-1185">Reference proteome</keyword>
<reference evidence="1 2" key="1">
    <citation type="submission" date="2019-12" db="EMBL/GenBank/DDBJ databases">
        <authorList>
            <person name="Alioto T."/>
            <person name="Alioto T."/>
            <person name="Gomez Garrido J."/>
        </authorList>
    </citation>
    <scope>NUCLEOTIDE SEQUENCE [LARGE SCALE GENOMIC DNA]</scope>
</reference>
<comment type="caution">
    <text evidence="1">The sequence shown here is derived from an EMBL/GenBank/DDBJ whole genome shotgun (WGS) entry which is preliminary data.</text>
</comment>
<evidence type="ECO:0000313" key="2">
    <source>
        <dbReference type="Proteomes" id="UP000594638"/>
    </source>
</evidence>
<dbReference type="AlphaFoldDB" id="A0A8S0QDM1"/>
<sequence>MVCRQCSGGVRATARMQPDLQAFVDFQAFFVSFWVMVCRSCQGRVRATTGMELDFQVILGSFWASHVRDASWPGHDRDALGQRQGHMLIFRHFWQVFGHDVQATSGMPPSRGTDHDFHVFLSNVIDTVYRQCLGCVRATAWMQPDFQAFVGSFWDTMCRPCPGRGRDAGHVQDTSWTRCASNGPSKLNTILIAPYKFVRLDLLLKDLYKVEGSKLRTSSYDCLYLKYSC</sequence>
<proteinExistence type="predicted"/>